<sequence length="426" mass="47646">MQSMLNTIATQRSASLTEATTRSKTPISVFANTTMVSDQEKTNLNDITTLIVFGEKGDLSTNLKHHNIAESRPAFYINHTVANTLIRKNISPPPPKKYQGYDRLNQALRQISLAVNTAMNLKLNSNPLEVQASVFCNLLHLSSNFHTDKIQEALRIALTDSGLFKSAQERVQPHEREDWDKVLSARRARHHRKLMETFASLDSVLTTISKAHTEIIHDRGIRPGTNLTKSTIALQCKAGFLTIFKVFEDIKRFGASSHIMVHSPPQNMESKPYLPEGVTETMHAEQTIEEYLAKSADIIYDEAIAKLDLQAGQHIIVNMAGRFVPCAVCKEVEHSSTNGGVFDPKNNKFVLWRSSERIGMAFKHEVQHLALHALHSRDAHEALKKALKIRDGFILHQETLQSYGAPVVTCFSLDTDSESSDDQGND</sequence>
<dbReference type="EMBL" id="JANIAM010000021">
    <property type="protein sequence ID" value="MDD2114530.1"/>
    <property type="molecule type" value="Genomic_DNA"/>
</dbReference>
<accession>A0A9X4HZ83</accession>
<dbReference type="AlphaFoldDB" id="A0A9X4HZ83"/>
<gene>
    <name evidence="2" type="ORF">NP554_22370</name>
</gene>
<comment type="caution">
    <text evidence="2">The sequence shown here is derived from an EMBL/GenBank/DDBJ whole genome shotgun (WGS) entry which is preliminary data.</text>
</comment>
<name>A0A9X4HZ83_9PSED</name>
<protein>
    <submittedName>
        <fullName evidence="2">Uncharacterized protein</fullName>
    </submittedName>
</protein>
<dbReference type="RefSeq" id="WP_137164394.1">
    <property type="nucleotide sequence ID" value="NZ_CP128558.1"/>
</dbReference>
<dbReference type="Proteomes" id="UP001150728">
    <property type="component" value="Unassembled WGS sequence"/>
</dbReference>
<organism evidence="2 3">
    <name type="scientific">Pseudomonas asiatica</name>
    <dbReference type="NCBI Taxonomy" id="2219225"/>
    <lineage>
        <taxon>Bacteria</taxon>
        <taxon>Pseudomonadati</taxon>
        <taxon>Pseudomonadota</taxon>
        <taxon>Gammaproteobacteria</taxon>
        <taxon>Pseudomonadales</taxon>
        <taxon>Pseudomonadaceae</taxon>
        <taxon>Pseudomonas</taxon>
    </lineage>
</organism>
<proteinExistence type="predicted"/>
<evidence type="ECO:0000313" key="2">
    <source>
        <dbReference type="EMBL" id="MDD2114530.1"/>
    </source>
</evidence>
<feature type="region of interest" description="Disordered" evidence="1">
    <location>
        <begin position="1"/>
        <end position="20"/>
    </location>
</feature>
<evidence type="ECO:0000313" key="3">
    <source>
        <dbReference type="Proteomes" id="UP001150728"/>
    </source>
</evidence>
<evidence type="ECO:0000256" key="1">
    <source>
        <dbReference type="SAM" id="MobiDB-lite"/>
    </source>
</evidence>
<reference evidence="2" key="1">
    <citation type="submission" date="2022-07" db="EMBL/GenBank/DDBJ databases">
        <title>Multi-strain Analysis of Pseudomonas putida Reveals Metabolic and Genetic Diversity.</title>
        <authorList>
            <person name="Monk J.M."/>
        </authorList>
    </citation>
    <scope>NUCLEOTIDE SEQUENCE</scope>
    <source>
        <strain evidence="2">17633</strain>
    </source>
</reference>